<evidence type="ECO:0000256" key="1">
    <source>
        <dbReference type="SAM" id="MobiDB-lite"/>
    </source>
</evidence>
<reference evidence="2" key="1">
    <citation type="submission" date="2021-01" db="EMBL/GenBank/DDBJ databases">
        <authorList>
            <person name="Corre E."/>
            <person name="Pelletier E."/>
            <person name="Niang G."/>
            <person name="Scheremetjew M."/>
            <person name="Finn R."/>
            <person name="Kale V."/>
            <person name="Holt S."/>
            <person name="Cochrane G."/>
            <person name="Meng A."/>
            <person name="Brown T."/>
            <person name="Cohen L."/>
        </authorList>
    </citation>
    <scope>NUCLEOTIDE SEQUENCE</scope>
    <source>
        <strain evidence="2">RCC1693</strain>
    </source>
</reference>
<sequence>MSSAAHSMYANYNKGGKVITTRLGNWTEEMALMEATGYNRAPFPTDKAYGVQNAVRCIEHTERTEPKDYMSTHQDNHKDPKKFTHAIPPNSVGSRSKAQEAEWAAMVDAEFEREAAEQLAATNKRDYETQSQASLKAADRETYLEARSFRTVGEKKPNEPDPFAETPYEEKPYTQDETCTMYTESIKNSEPDEPHFPSTFKPNKAIPFGRSSAFTNDIRDPSKFTMDAHENTGR</sequence>
<dbReference type="EMBL" id="HBGT01027879">
    <property type="protein sequence ID" value="CAD9439915.1"/>
    <property type="molecule type" value="Transcribed_RNA"/>
</dbReference>
<dbReference type="AlphaFoldDB" id="A0A7S2CZZ0"/>
<feature type="compositionally biased region" description="Basic and acidic residues" evidence="1">
    <location>
        <begin position="217"/>
        <end position="234"/>
    </location>
</feature>
<feature type="region of interest" description="Disordered" evidence="1">
    <location>
        <begin position="146"/>
        <end position="175"/>
    </location>
</feature>
<feature type="region of interest" description="Disordered" evidence="1">
    <location>
        <begin position="68"/>
        <end position="95"/>
    </location>
</feature>
<proteinExistence type="predicted"/>
<accession>A0A7S2CZZ0</accession>
<organism evidence="2">
    <name type="scientific">Florenciella parvula</name>
    <dbReference type="NCBI Taxonomy" id="236787"/>
    <lineage>
        <taxon>Eukaryota</taxon>
        <taxon>Sar</taxon>
        <taxon>Stramenopiles</taxon>
        <taxon>Ochrophyta</taxon>
        <taxon>Dictyochophyceae</taxon>
        <taxon>Florenciellales</taxon>
        <taxon>Florenciella</taxon>
    </lineage>
</organism>
<protein>
    <submittedName>
        <fullName evidence="2">Uncharacterized protein</fullName>
    </submittedName>
</protein>
<feature type="compositionally biased region" description="Basic and acidic residues" evidence="1">
    <location>
        <begin position="68"/>
        <end position="82"/>
    </location>
</feature>
<name>A0A7S2CZZ0_9STRA</name>
<gene>
    <name evidence="2" type="ORF">FPAR1323_LOCUS14501</name>
</gene>
<feature type="region of interest" description="Disordered" evidence="1">
    <location>
        <begin position="187"/>
        <end position="234"/>
    </location>
</feature>
<evidence type="ECO:0000313" key="2">
    <source>
        <dbReference type="EMBL" id="CAD9439915.1"/>
    </source>
</evidence>
<feature type="compositionally biased region" description="Basic and acidic residues" evidence="1">
    <location>
        <begin position="146"/>
        <end position="159"/>
    </location>
</feature>